<name>A0A6A3WE76_9STRA</name>
<dbReference type="EMBL" id="QXGA01003298">
    <property type="protein sequence ID" value="KAE9084965.1"/>
    <property type="molecule type" value="Genomic_DNA"/>
</dbReference>
<reference evidence="6 7" key="1">
    <citation type="submission" date="2018-08" db="EMBL/GenBank/DDBJ databases">
        <title>Genomic investigation of the strawberry pathogen Phytophthora fragariae indicates pathogenicity is determined by transcriptional variation in three key races.</title>
        <authorList>
            <person name="Adams T.M."/>
            <person name="Armitage A.D."/>
            <person name="Sobczyk M.K."/>
            <person name="Bates H.J."/>
            <person name="Dunwell J.M."/>
            <person name="Nellist C.F."/>
            <person name="Harrison R.J."/>
        </authorList>
    </citation>
    <scope>NUCLEOTIDE SEQUENCE [LARGE SCALE GENOMIC DNA]</scope>
    <source>
        <strain evidence="5 8">BC-1</strain>
        <strain evidence="3 10">BC-23</strain>
        <strain evidence="4 7">NOV-27</strain>
        <strain evidence="2 9">NOV-5</strain>
        <strain evidence="1 6">NOV-9</strain>
    </source>
</reference>
<gene>
    <name evidence="5" type="ORF">PF002_g27501</name>
    <name evidence="3" type="ORF">PF004_g27529</name>
    <name evidence="4" type="ORF">PF005_g26787</name>
    <name evidence="2" type="ORF">PF006_g26360</name>
    <name evidence="1" type="ORF">PF009_g27405</name>
</gene>
<dbReference type="Proteomes" id="UP000440732">
    <property type="component" value="Unassembled WGS sequence"/>
</dbReference>
<evidence type="ECO:0000313" key="8">
    <source>
        <dbReference type="Proteomes" id="UP000440367"/>
    </source>
</evidence>
<accession>A0A6A3WE76</accession>
<organism evidence="5 8">
    <name type="scientific">Phytophthora fragariae</name>
    <dbReference type="NCBI Taxonomy" id="53985"/>
    <lineage>
        <taxon>Eukaryota</taxon>
        <taxon>Sar</taxon>
        <taxon>Stramenopiles</taxon>
        <taxon>Oomycota</taxon>
        <taxon>Peronosporomycetes</taxon>
        <taxon>Peronosporales</taxon>
        <taxon>Peronosporaceae</taxon>
        <taxon>Phytophthora</taxon>
    </lineage>
</organism>
<protein>
    <submittedName>
        <fullName evidence="5">Uncharacterized protein</fullName>
    </submittedName>
</protein>
<evidence type="ECO:0000313" key="4">
    <source>
        <dbReference type="EMBL" id="KAE9172270.1"/>
    </source>
</evidence>
<dbReference type="Proteomes" id="UP000429523">
    <property type="component" value="Unassembled WGS sequence"/>
</dbReference>
<evidence type="ECO:0000313" key="2">
    <source>
        <dbReference type="EMBL" id="KAE9084965.1"/>
    </source>
</evidence>
<evidence type="ECO:0000313" key="7">
    <source>
        <dbReference type="Proteomes" id="UP000433483"/>
    </source>
</evidence>
<keyword evidence="7" id="KW-1185">Reference proteome</keyword>
<dbReference type="Proteomes" id="UP000433483">
    <property type="component" value="Unassembled WGS sequence"/>
</dbReference>
<evidence type="ECO:0000313" key="5">
    <source>
        <dbReference type="EMBL" id="KAE9180658.1"/>
    </source>
</evidence>
<dbReference type="EMBL" id="QXGB01003182">
    <property type="protein sequence ID" value="KAE9172270.1"/>
    <property type="molecule type" value="Genomic_DNA"/>
</dbReference>
<sequence length="137" mass="14925">MDAFSSLLGACLAMADSSCPEEWERIIRQRSTLPAETLSQFDTTLAAIALPNRLVDEKHKTQPKRSGVQGWGLVSGKLPLGHCQWQVATELIRSLLGCQKRADDGSTPITRSRFTCQARENGQQPVKSHHGAAVTAV</sequence>
<evidence type="ECO:0000313" key="3">
    <source>
        <dbReference type="EMBL" id="KAE9171548.1"/>
    </source>
</evidence>
<dbReference type="EMBL" id="QXGC01004039">
    <property type="protein sequence ID" value="KAE9171548.1"/>
    <property type="molecule type" value="Genomic_DNA"/>
</dbReference>
<dbReference type="Proteomes" id="UP000440367">
    <property type="component" value="Unassembled WGS sequence"/>
</dbReference>
<evidence type="ECO:0000313" key="9">
    <source>
        <dbReference type="Proteomes" id="UP000440732"/>
    </source>
</evidence>
<evidence type="ECO:0000313" key="6">
    <source>
        <dbReference type="Proteomes" id="UP000429523"/>
    </source>
</evidence>
<evidence type="ECO:0000313" key="10">
    <source>
        <dbReference type="Proteomes" id="UP000476176"/>
    </source>
</evidence>
<comment type="caution">
    <text evidence="5">The sequence shown here is derived from an EMBL/GenBank/DDBJ whole genome shotgun (WGS) entry which is preliminary data.</text>
</comment>
<dbReference type="EMBL" id="QXGD01003107">
    <property type="protein sequence ID" value="KAE9180658.1"/>
    <property type="molecule type" value="Genomic_DNA"/>
</dbReference>
<dbReference type="AlphaFoldDB" id="A0A6A3WE76"/>
<dbReference type="Proteomes" id="UP000476176">
    <property type="component" value="Unassembled WGS sequence"/>
</dbReference>
<dbReference type="EMBL" id="QXGF01003132">
    <property type="protein sequence ID" value="KAE8922333.1"/>
    <property type="molecule type" value="Genomic_DNA"/>
</dbReference>
<proteinExistence type="predicted"/>
<evidence type="ECO:0000313" key="1">
    <source>
        <dbReference type="EMBL" id="KAE8922333.1"/>
    </source>
</evidence>